<proteinExistence type="predicted"/>
<dbReference type="EMBL" id="NISK01000002">
    <property type="protein sequence ID" value="OWQ97283.1"/>
    <property type="molecule type" value="Genomic_DNA"/>
</dbReference>
<dbReference type="Pfam" id="PF13527">
    <property type="entry name" value="Acetyltransf_9"/>
    <property type="match status" value="1"/>
</dbReference>
<evidence type="ECO:0000313" key="2">
    <source>
        <dbReference type="EMBL" id="OWQ97283.1"/>
    </source>
</evidence>
<dbReference type="CDD" id="cd04301">
    <property type="entry name" value="NAT_SF"/>
    <property type="match status" value="1"/>
</dbReference>
<dbReference type="Proteomes" id="UP000197361">
    <property type="component" value="Unassembled WGS sequence"/>
</dbReference>
<dbReference type="InterPro" id="IPR016181">
    <property type="entry name" value="Acyl_CoA_acyltransferase"/>
</dbReference>
<organism evidence="2 3">
    <name type="scientific">Sphingopyxis bauzanensis</name>
    <dbReference type="NCBI Taxonomy" id="651663"/>
    <lineage>
        <taxon>Bacteria</taxon>
        <taxon>Pseudomonadati</taxon>
        <taxon>Pseudomonadota</taxon>
        <taxon>Alphaproteobacteria</taxon>
        <taxon>Sphingomonadales</taxon>
        <taxon>Sphingomonadaceae</taxon>
        <taxon>Sphingopyxis</taxon>
    </lineage>
</organism>
<dbReference type="PANTHER" id="PTHR37817:SF1">
    <property type="entry name" value="N-ACETYLTRANSFERASE EIS"/>
    <property type="match status" value="1"/>
</dbReference>
<name>A0A246JWC9_9SPHN</name>
<evidence type="ECO:0000259" key="1">
    <source>
        <dbReference type="PROSITE" id="PS51186"/>
    </source>
</evidence>
<accession>A0A246JWC9</accession>
<comment type="caution">
    <text evidence="2">The sequence shown here is derived from an EMBL/GenBank/DDBJ whole genome shotgun (WGS) entry which is preliminary data.</text>
</comment>
<reference evidence="2 3" key="1">
    <citation type="journal article" date="2010" name="Int. J. Syst. Evol. Microbiol.">
        <title>Sphingopyxis bauzanensis sp. nov., a psychrophilic bacterium isolated from soil.</title>
        <authorList>
            <person name="Zhang D.C."/>
            <person name="Liu H.C."/>
            <person name="Xin Y.H."/>
            <person name="Zhou Y.G."/>
            <person name="Schinner F."/>
            <person name="Margesin R."/>
        </authorList>
    </citation>
    <scope>NUCLEOTIDE SEQUENCE [LARGE SCALE GENOMIC DNA]</scope>
    <source>
        <strain evidence="2 3">DSM 22271</strain>
    </source>
</reference>
<keyword evidence="3" id="KW-1185">Reference proteome</keyword>
<protein>
    <submittedName>
        <fullName evidence="2">GNAT family N-acetyltransferase</fullName>
    </submittedName>
</protein>
<keyword evidence="2" id="KW-0808">Transferase</keyword>
<gene>
    <name evidence="2" type="ORF">CDQ92_09545</name>
</gene>
<evidence type="ECO:0000313" key="3">
    <source>
        <dbReference type="Proteomes" id="UP000197361"/>
    </source>
</evidence>
<dbReference type="InterPro" id="IPR051554">
    <property type="entry name" value="Acetyltransferase_Eis"/>
</dbReference>
<feature type="domain" description="N-acetyltransferase" evidence="1">
    <location>
        <begin position="8"/>
        <end position="158"/>
    </location>
</feature>
<dbReference type="AlphaFoldDB" id="A0A246JWC9"/>
<dbReference type="GO" id="GO:0034069">
    <property type="term" value="F:aminoglycoside N-acetyltransferase activity"/>
    <property type="evidence" value="ECO:0007669"/>
    <property type="project" value="TreeGrafter"/>
</dbReference>
<sequence length="179" mass="18519">MSRLSDGFVIRAATAADGDAIDALHRAAFATTEFGYQGEADLVRALDADGDTLVSLVAEQGGSVAGHALFSRMAVEAGGQTLSAAGLAPVAVAPALHRQGVGEALIRAGLAALREQGCAISFVLGHENYYPRFGYSLELAARFASPFAGPHFMAMMLDSDAAWPLGGRADYAPAFGWMG</sequence>
<dbReference type="InterPro" id="IPR000182">
    <property type="entry name" value="GNAT_dom"/>
</dbReference>
<dbReference type="GO" id="GO:0030649">
    <property type="term" value="P:aminoglycoside antibiotic catabolic process"/>
    <property type="evidence" value="ECO:0007669"/>
    <property type="project" value="TreeGrafter"/>
</dbReference>
<dbReference type="SUPFAM" id="SSF55729">
    <property type="entry name" value="Acyl-CoA N-acyltransferases (Nat)"/>
    <property type="match status" value="1"/>
</dbReference>
<dbReference type="PANTHER" id="PTHR37817">
    <property type="entry name" value="N-ACETYLTRANSFERASE EIS"/>
    <property type="match status" value="1"/>
</dbReference>
<dbReference type="PROSITE" id="PS51186">
    <property type="entry name" value="GNAT"/>
    <property type="match status" value="1"/>
</dbReference>
<dbReference type="Gene3D" id="3.40.630.30">
    <property type="match status" value="1"/>
</dbReference>